<dbReference type="InterPro" id="IPR036852">
    <property type="entry name" value="Peptidase_S8/S53_dom_sf"/>
</dbReference>
<evidence type="ECO:0000256" key="6">
    <source>
        <dbReference type="SAM" id="MobiDB-lite"/>
    </source>
</evidence>
<evidence type="ECO:0000313" key="10">
    <source>
        <dbReference type="Proteomes" id="UP001375240"/>
    </source>
</evidence>
<dbReference type="PANTHER" id="PTHR43806:SF11">
    <property type="entry name" value="CEREVISIN-RELATED"/>
    <property type="match status" value="1"/>
</dbReference>
<dbReference type="Gene3D" id="3.40.50.200">
    <property type="entry name" value="Peptidase S8/S53 domain"/>
    <property type="match status" value="1"/>
</dbReference>
<gene>
    <name evidence="9" type="ORF">TWF696_008584</name>
</gene>
<dbReference type="SUPFAM" id="SSF52743">
    <property type="entry name" value="Subtilisin-like"/>
    <property type="match status" value="1"/>
</dbReference>
<feature type="signal peptide" evidence="7">
    <location>
        <begin position="1"/>
        <end position="18"/>
    </location>
</feature>
<name>A0AAV9UJP1_9PEZI</name>
<evidence type="ECO:0000256" key="3">
    <source>
        <dbReference type="ARBA" id="ARBA00022801"/>
    </source>
</evidence>
<keyword evidence="2" id="KW-0645">Protease</keyword>
<accession>A0AAV9UJP1</accession>
<evidence type="ECO:0000256" key="4">
    <source>
        <dbReference type="ARBA" id="ARBA00022825"/>
    </source>
</evidence>
<dbReference type="PROSITE" id="PS51892">
    <property type="entry name" value="SUBTILASE"/>
    <property type="match status" value="1"/>
</dbReference>
<proteinExistence type="inferred from homology"/>
<dbReference type="GO" id="GO:0006508">
    <property type="term" value="P:proteolysis"/>
    <property type="evidence" value="ECO:0007669"/>
    <property type="project" value="UniProtKB-KW"/>
</dbReference>
<keyword evidence="4" id="KW-0720">Serine protease</keyword>
<keyword evidence="3" id="KW-0378">Hydrolase</keyword>
<feature type="region of interest" description="Disordered" evidence="6">
    <location>
        <begin position="363"/>
        <end position="422"/>
    </location>
</feature>
<evidence type="ECO:0000256" key="5">
    <source>
        <dbReference type="PROSITE-ProRule" id="PRU01240"/>
    </source>
</evidence>
<comment type="similarity">
    <text evidence="1 5">Belongs to the peptidase S8 family.</text>
</comment>
<evidence type="ECO:0000256" key="7">
    <source>
        <dbReference type="SAM" id="SignalP"/>
    </source>
</evidence>
<protein>
    <recommendedName>
        <fullName evidence="8">Peptidase S8/S53 domain-containing protein</fullName>
    </recommendedName>
</protein>
<evidence type="ECO:0000256" key="2">
    <source>
        <dbReference type="ARBA" id="ARBA00022670"/>
    </source>
</evidence>
<dbReference type="InterPro" id="IPR050131">
    <property type="entry name" value="Peptidase_S8_subtilisin-like"/>
</dbReference>
<comment type="caution">
    <text evidence="5">Lacks conserved residue(s) required for the propagation of feature annotation.</text>
</comment>
<dbReference type="InterPro" id="IPR015500">
    <property type="entry name" value="Peptidase_S8_subtilisin-rel"/>
</dbReference>
<evidence type="ECO:0000313" key="9">
    <source>
        <dbReference type="EMBL" id="KAK6341512.1"/>
    </source>
</evidence>
<organism evidence="9 10">
    <name type="scientific">Orbilia brochopaga</name>
    <dbReference type="NCBI Taxonomy" id="3140254"/>
    <lineage>
        <taxon>Eukaryota</taxon>
        <taxon>Fungi</taxon>
        <taxon>Dikarya</taxon>
        <taxon>Ascomycota</taxon>
        <taxon>Pezizomycotina</taxon>
        <taxon>Orbiliomycetes</taxon>
        <taxon>Orbiliales</taxon>
        <taxon>Orbiliaceae</taxon>
        <taxon>Orbilia</taxon>
    </lineage>
</organism>
<dbReference type="PROSITE" id="PS00136">
    <property type="entry name" value="SUBTILASE_ASP"/>
    <property type="match status" value="1"/>
</dbReference>
<dbReference type="GO" id="GO:0004252">
    <property type="term" value="F:serine-type endopeptidase activity"/>
    <property type="evidence" value="ECO:0007669"/>
    <property type="project" value="InterPro"/>
</dbReference>
<dbReference type="CDD" id="cd00306">
    <property type="entry name" value="Peptidases_S8_S53"/>
    <property type="match status" value="1"/>
</dbReference>
<dbReference type="AlphaFoldDB" id="A0AAV9UJP1"/>
<dbReference type="Pfam" id="PF00082">
    <property type="entry name" value="Peptidase_S8"/>
    <property type="match status" value="1"/>
</dbReference>
<keyword evidence="7" id="KW-0732">Signal</keyword>
<dbReference type="Proteomes" id="UP001375240">
    <property type="component" value="Unassembled WGS sequence"/>
</dbReference>
<evidence type="ECO:0000259" key="8">
    <source>
        <dbReference type="Pfam" id="PF00082"/>
    </source>
</evidence>
<evidence type="ECO:0000256" key="1">
    <source>
        <dbReference type="ARBA" id="ARBA00011073"/>
    </source>
</evidence>
<keyword evidence="10" id="KW-1185">Reference proteome</keyword>
<feature type="domain" description="Peptidase S8/S53" evidence="8">
    <location>
        <begin position="70"/>
        <end position="351"/>
    </location>
</feature>
<dbReference type="InterPro" id="IPR023827">
    <property type="entry name" value="Peptidase_S8_Asp-AS"/>
</dbReference>
<dbReference type="EMBL" id="JAVHNQ010000007">
    <property type="protein sequence ID" value="KAK6341512.1"/>
    <property type="molecule type" value="Genomic_DNA"/>
</dbReference>
<dbReference type="PRINTS" id="PR00723">
    <property type="entry name" value="SUBTILISIN"/>
</dbReference>
<dbReference type="InterPro" id="IPR000209">
    <property type="entry name" value="Peptidase_S8/S53_dom"/>
</dbReference>
<comment type="caution">
    <text evidence="9">The sequence shown here is derived from an EMBL/GenBank/DDBJ whole genome shotgun (WGS) entry which is preliminary data.</text>
</comment>
<sequence>MLFTKLGVVLLLPIYAVAVRRKDPVHPSLRTNTQTDRRELCLLSQFHDVKHPFGFKIGKPCTYYTSSPEGAGVVVYLLDSGVNLEHEDFDHLRKANSKPKYLYFDGKDLNPDDDDTRLLEDNYLEPDNTHGTQALSRICGNKYGVAKLVTPVIVKVTDKEGKISTESVVKGLQIVADDINKRALEAKTIAKDPKLKDKAAESSKTRYIVNISIATRFSTMGKTNPDTIQKQKYISLMRLLSKKDDVLVIAAAGGDEDGDPDVSGPHPYILGENESKYPNLIIVGGVNTVTGQLYQAQPGEWVKVFAPVTNIMVAKGKGGEYGEITGAFLAAPAITGVLAVLFSTYQYTASEAKEELYKLAYPRNYNDDDTPEQGRSSKNVYPPVVYNGLGQPPGLNAKSPSSSRRPGNKQESGRKPNRVNFIPPVPESAIVENCDDEFFDKVKREEASPNGVSRNETATRACVAPQRAPSTPALTFEYVYNATFCKVCIEADGLTPIDGVVWIPKDCPCRPEDIPA</sequence>
<feature type="chain" id="PRO_5043698721" description="Peptidase S8/S53 domain-containing protein" evidence="7">
    <location>
        <begin position="19"/>
        <end position="516"/>
    </location>
</feature>
<dbReference type="PANTHER" id="PTHR43806">
    <property type="entry name" value="PEPTIDASE S8"/>
    <property type="match status" value="1"/>
</dbReference>
<reference evidence="9 10" key="1">
    <citation type="submission" date="2019-10" db="EMBL/GenBank/DDBJ databases">
        <authorList>
            <person name="Palmer J.M."/>
        </authorList>
    </citation>
    <scope>NUCLEOTIDE SEQUENCE [LARGE SCALE GENOMIC DNA]</scope>
    <source>
        <strain evidence="9 10">TWF696</strain>
    </source>
</reference>